<proteinExistence type="inferred from homology"/>
<dbReference type="EnsemblMetazoa" id="AALFPA23_018041.R26491">
    <property type="protein sequence ID" value="AALFPA23_018041.P26491"/>
    <property type="gene ID" value="AALFPA23_018041"/>
</dbReference>
<dbReference type="SUPFAM" id="SSF50494">
    <property type="entry name" value="Trypsin-like serine proteases"/>
    <property type="match status" value="4"/>
</dbReference>
<accession>A0ABM1ZFU2</accession>
<protein>
    <recommendedName>
        <fullName evidence="3">Peptidase S1 domain-containing protein</fullName>
    </recommendedName>
</protein>
<feature type="domain" description="Peptidase S1" evidence="3">
    <location>
        <begin position="873"/>
        <end position="1088"/>
    </location>
</feature>
<evidence type="ECO:0000259" key="3">
    <source>
        <dbReference type="PROSITE" id="PS50240"/>
    </source>
</evidence>
<dbReference type="Pfam" id="PF00089">
    <property type="entry name" value="Trypsin"/>
    <property type="match status" value="4"/>
</dbReference>
<dbReference type="InterPro" id="IPR001314">
    <property type="entry name" value="Peptidase_S1A"/>
</dbReference>
<dbReference type="InterPro" id="IPR051333">
    <property type="entry name" value="CLIP_Serine_Protease"/>
</dbReference>
<reference evidence="5" key="1">
    <citation type="journal article" date="2015" name="Proc. Natl. Acad. Sci. U.S.A.">
        <title>Genome sequence of the Asian Tiger mosquito, Aedes albopictus, reveals insights into its biology, genetics, and evolution.</title>
        <authorList>
            <person name="Chen X.G."/>
            <person name="Jiang X."/>
            <person name="Gu J."/>
            <person name="Xu M."/>
            <person name="Wu Y."/>
            <person name="Deng Y."/>
            <person name="Zhang C."/>
            <person name="Bonizzoni M."/>
            <person name="Dermauw W."/>
            <person name="Vontas J."/>
            <person name="Armbruster P."/>
            <person name="Huang X."/>
            <person name="Yang Y."/>
            <person name="Zhang H."/>
            <person name="He W."/>
            <person name="Peng H."/>
            <person name="Liu Y."/>
            <person name="Wu K."/>
            <person name="Chen J."/>
            <person name="Lirakis M."/>
            <person name="Topalis P."/>
            <person name="Van Leeuwen T."/>
            <person name="Hall A.B."/>
            <person name="Jiang X."/>
            <person name="Thorpe C."/>
            <person name="Mueller R.L."/>
            <person name="Sun C."/>
            <person name="Waterhouse R.M."/>
            <person name="Yan G."/>
            <person name="Tu Z.J."/>
            <person name="Fang X."/>
            <person name="James A.A."/>
        </authorList>
    </citation>
    <scope>NUCLEOTIDE SEQUENCE [LARGE SCALE GENOMIC DNA]</scope>
    <source>
        <strain evidence="5">Foshan</strain>
    </source>
</reference>
<feature type="domain" description="Peptidase S1" evidence="3">
    <location>
        <begin position="318"/>
        <end position="570"/>
    </location>
</feature>
<evidence type="ECO:0000256" key="2">
    <source>
        <dbReference type="SAM" id="SignalP"/>
    </source>
</evidence>
<dbReference type="InterPro" id="IPR018114">
    <property type="entry name" value="TRYPSIN_HIS"/>
</dbReference>
<dbReference type="InterPro" id="IPR009003">
    <property type="entry name" value="Peptidase_S1_PA"/>
</dbReference>
<feature type="signal peptide" evidence="2">
    <location>
        <begin position="1"/>
        <end position="21"/>
    </location>
</feature>
<feature type="chain" id="PRO_5046647797" description="Peptidase S1 domain-containing protein" evidence="2">
    <location>
        <begin position="22"/>
        <end position="1133"/>
    </location>
</feature>
<evidence type="ECO:0000313" key="4">
    <source>
        <dbReference type="EnsemblMetazoa" id="AALFPA23_018041.P26491"/>
    </source>
</evidence>
<keyword evidence="5" id="KW-1185">Reference proteome</keyword>
<dbReference type="Gene3D" id="2.40.10.10">
    <property type="entry name" value="Trypsin-like serine proteases"/>
    <property type="match status" value="4"/>
</dbReference>
<comment type="similarity">
    <text evidence="1">Belongs to the peptidase S1 family. CLIP subfamily.</text>
</comment>
<sequence>MCKLVCFLVLSSLCLPEFVLPQATYQCGIRQHGVLPLVSEGNQVEEGHWPWHAAVYQRLKGDDPFKYGCGGTLVNERHVLTAAHCVVKRISRNQLPAITYEIELHFGQHQLSNVTDSVIIRDVSKAHVHPEYALNRNDIAVLAMRLPVDYSDTVIPICLDQKVDRDLRELEGQRGWITGWGKTENGNLSDVLQTASMPVVSYVNCLKDDPLLYGHILNENVFCAGNKNKTGPGPGDSGGGMYISDGDRWILRGIVSLGKYNELKQEVDPLKYTVFVNVQPYLTWIKEVIAESEPRKNRRQKRISELECERFQSLSMKLRNGDCVNNRYRHDVLIYNGENLVCNGVLVEENHVITTCSCIRSKKFVVEYLPLSVVIDAYGTFDVLEMFCHPKHIGYRKNYDIAVLKLEASIVLSYTMIPACLANNWTENLYDILVQTLFVSEPTSTFEQGKHLTLIESTNNRLTLEKECTGRNKAGNRYEPRYEHIFNRSVRTGELCVNGSDHTLYKTYAKLIETASSGAVLQTFNRRSCVSTIVGLLIRNVKKKDLPSPSWVDIYARISSHLDWIEQNVWNVTPRVDPVPILGPEFRRLIYGDLHTQYNVEILHWSSNSSEFEPRCSGTVMSVKHVLTAAQCVMNQTIGKPLAADTFELRFGEYRKGQRTVNEYVRYVSEVHVHPERLVNDIAILVASWPVRKTEYVAHSYFMNSTDYTYSDVNEVVLNGWSIGKTGIPNNGSKDYFSFSTEIRQSCVQNISACTNILILDRQKCLEVGLRLSANQFCAGYSNEEVRILADRGSGMRLYINFAYVLAGVVSSEMTGNDTKTYTILTNAEPYVSWINGIMSSGKTKRISERECERFSSHITKHRGACWHLLGHIVKLYDIIRKYVCVGVLVRENRILTSCQCTRYPNRPSKAKLSDATFINITKKFCHPNYNSTSFQHDLAILELATPVDPKMIEIACLANVRTEQLLDAVVQTASLQKAKWKSPYYASTYEYFGTEQECARVLQPPHNDTFLKPGQTCVINNHFKKDLFSGSLFQSVDNRNCTFTVVGIGSTAVHNRGLIAGRAGAKFNIGIVHRVAYYLDWIEQVVWQEEFGIQHKWRLVNTARNAAARKIQVNVLSFAVLVLGVHFLVHSM</sequence>
<dbReference type="SMART" id="SM00020">
    <property type="entry name" value="Tryp_SPc"/>
    <property type="match status" value="1"/>
</dbReference>
<dbReference type="PANTHER" id="PTHR24260:SF143">
    <property type="entry name" value="SERINE PROTEASE GD-LIKE PROTEIN"/>
    <property type="match status" value="1"/>
</dbReference>
<dbReference type="PRINTS" id="PR00722">
    <property type="entry name" value="CHYMOTRYPSIN"/>
</dbReference>
<reference evidence="4" key="2">
    <citation type="submission" date="2025-05" db="UniProtKB">
        <authorList>
            <consortium name="EnsemblMetazoa"/>
        </authorList>
    </citation>
    <scope>IDENTIFICATION</scope>
    <source>
        <strain evidence="4">Foshan</strain>
    </source>
</reference>
<dbReference type="PROSITE" id="PS50240">
    <property type="entry name" value="TRYPSIN_DOM"/>
    <property type="match status" value="4"/>
</dbReference>
<feature type="domain" description="Peptidase S1" evidence="3">
    <location>
        <begin position="581"/>
        <end position="840"/>
    </location>
</feature>
<dbReference type="InterPro" id="IPR043504">
    <property type="entry name" value="Peptidase_S1_PA_chymotrypsin"/>
</dbReference>
<dbReference type="PANTHER" id="PTHR24260">
    <property type="match status" value="1"/>
</dbReference>
<dbReference type="CDD" id="cd00190">
    <property type="entry name" value="Tryp_SPc"/>
    <property type="match status" value="1"/>
</dbReference>
<organism evidence="4 5">
    <name type="scientific">Aedes albopictus</name>
    <name type="common">Asian tiger mosquito</name>
    <name type="synonym">Stegomyia albopicta</name>
    <dbReference type="NCBI Taxonomy" id="7160"/>
    <lineage>
        <taxon>Eukaryota</taxon>
        <taxon>Metazoa</taxon>
        <taxon>Ecdysozoa</taxon>
        <taxon>Arthropoda</taxon>
        <taxon>Hexapoda</taxon>
        <taxon>Insecta</taxon>
        <taxon>Pterygota</taxon>
        <taxon>Neoptera</taxon>
        <taxon>Endopterygota</taxon>
        <taxon>Diptera</taxon>
        <taxon>Nematocera</taxon>
        <taxon>Culicoidea</taxon>
        <taxon>Culicidae</taxon>
        <taxon>Culicinae</taxon>
        <taxon>Aedini</taxon>
        <taxon>Aedes</taxon>
        <taxon>Stegomyia</taxon>
    </lineage>
</organism>
<evidence type="ECO:0000256" key="1">
    <source>
        <dbReference type="ARBA" id="ARBA00024195"/>
    </source>
</evidence>
<dbReference type="PROSITE" id="PS00134">
    <property type="entry name" value="TRYPSIN_HIS"/>
    <property type="match status" value="1"/>
</dbReference>
<keyword evidence="2" id="KW-0732">Signal</keyword>
<dbReference type="Proteomes" id="UP000069940">
    <property type="component" value="Unassembled WGS sequence"/>
</dbReference>
<evidence type="ECO:0000313" key="5">
    <source>
        <dbReference type="Proteomes" id="UP000069940"/>
    </source>
</evidence>
<dbReference type="RefSeq" id="XP_062700833.1">
    <property type="nucleotide sequence ID" value="XM_062844849.1"/>
</dbReference>
<feature type="domain" description="Peptidase S1" evidence="3">
    <location>
        <begin position="38"/>
        <end position="290"/>
    </location>
</feature>
<dbReference type="GeneID" id="109422069"/>
<name>A0ABM1ZFU2_AEDAL</name>
<dbReference type="InterPro" id="IPR001254">
    <property type="entry name" value="Trypsin_dom"/>
</dbReference>